<keyword evidence="3" id="KW-1185">Reference proteome</keyword>
<keyword evidence="1" id="KW-0732">Signal</keyword>
<evidence type="ECO:0008006" key="4">
    <source>
        <dbReference type="Google" id="ProtNLM"/>
    </source>
</evidence>
<evidence type="ECO:0000256" key="1">
    <source>
        <dbReference type="SAM" id="SignalP"/>
    </source>
</evidence>
<feature type="signal peptide" evidence="1">
    <location>
        <begin position="1"/>
        <end position="24"/>
    </location>
</feature>
<dbReference type="PATRIC" id="fig|907348.3.peg.614"/>
<proteinExistence type="predicted"/>
<accession>H7EIH1</accession>
<reference evidence="2 3" key="1">
    <citation type="submission" date="2011-09" db="EMBL/GenBank/DDBJ databases">
        <title>The draft genome of Treponema saccharophilum DSM 2985.</title>
        <authorList>
            <consortium name="US DOE Joint Genome Institute (JGI-PGF)"/>
            <person name="Lucas S."/>
            <person name="Copeland A."/>
            <person name="Lapidus A."/>
            <person name="Glavina del Rio T."/>
            <person name="Dalin E."/>
            <person name="Tice H."/>
            <person name="Bruce D."/>
            <person name="Goodwin L."/>
            <person name="Pitluck S."/>
            <person name="Peters L."/>
            <person name="Kyrpides N."/>
            <person name="Mavromatis K."/>
            <person name="Ivanova N."/>
            <person name="Markowitz V."/>
            <person name="Cheng J.-F."/>
            <person name="Hugenholtz P."/>
            <person name="Woyke T."/>
            <person name="Wu D."/>
            <person name="Gronow S."/>
            <person name="Wellnitz S."/>
            <person name="Brambilla E."/>
            <person name="Klenk H.-P."/>
            <person name="Eisen J.A."/>
        </authorList>
    </citation>
    <scope>NUCLEOTIDE SEQUENCE [LARGE SCALE GENOMIC DNA]</scope>
    <source>
        <strain evidence="2 3">DSM 2985</strain>
    </source>
</reference>
<sequence length="188" mass="20299">MFVSFFVFGFLAALSLAGCASVDAGGKADAPHFRDVGSISEIEGVWLGDGGRVVEFPVVADGTRFLRVSDVPFDATGEWKKICADEGIAYDFEAMWQRRFALADGYPKADSRGVQVGIVMARRNVGGENRVFYSLTHLVPAAVAEDNLSNFQIDGESLAVFGIMTLGSDRVPDIDFSSFGSGVLRRKE</sequence>
<dbReference type="EMBL" id="AGRW01000036">
    <property type="protein sequence ID" value="EIC02622.1"/>
    <property type="molecule type" value="Genomic_DNA"/>
</dbReference>
<evidence type="ECO:0000313" key="3">
    <source>
        <dbReference type="Proteomes" id="UP000003571"/>
    </source>
</evidence>
<name>H7EIH1_9SPIR</name>
<dbReference type="Proteomes" id="UP000003571">
    <property type="component" value="Unassembled WGS sequence"/>
</dbReference>
<dbReference type="AlphaFoldDB" id="H7EIH1"/>
<dbReference type="STRING" id="907348.TresaDRAFT_1902"/>
<dbReference type="RefSeq" id="WP_002702743.1">
    <property type="nucleotide sequence ID" value="NZ_AGRW01000036.1"/>
</dbReference>
<evidence type="ECO:0000313" key="2">
    <source>
        <dbReference type="EMBL" id="EIC02622.1"/>
    </source>
</evidence>
<organism evidence="2 3">
    <name type="scientific">Treponema saccharophilum DSM 2985</name>
    <dbReference type="NCBI Taxonomy" id="907348"/>
    <lineage>
        <taxon>Bacteria</taxon>
        <taxon>Pseudomonadati</taxon>
        <taxon>Spirochaetota</taxon>
        <taxon>Spirochaetia</taxon>
        <taxon>Spirochaetales</taxon>
        <taxon>Treponemataceae</taxon>
        <taxon>Treponema</taxon>
    </lineage>
</organism>
<comment type="caution">
    <text evidence="2">The sequence shown here is derived from an EMBL/GenBank/DDBJ whole genome shotgun (WGS) entry which is preliminary data.</text>
</comment>
<feature type="chain" id="PRO_5003608695" description="Lipoprotein" evidence="1">
    <location>
        <begin position="25"/>
        <end position="188"/>
    </location>
</feature>
<gene>
    <name evidence="2" type="ORF">TresaDRAFT_1902</name>
</gene>
<protein>
    <recommendedName>
        <fullName evidence="4">Lipoprotein</fullName>
    </recommendedName>
</protein>